<dbReference type="PRINTS" id="PR00035">
    <property type="entry name" value="HTHGNTR"/>
</dbReference>
<dbReference type="PANTHER" id="PTHR44846">
    <property type="entry name" value="MANNOSYL-D-GLYCERATE TRANSPORT/METABOLISM SYSTEM REPRESSOR MNGR-RELATED"/>
    <property type="match status" value="1"/>
</dbReference>
<dbReference type="KEGG" id="ngv:CDO52_21425"/>
<accession>A0A223SA60</accession>
<sequence length="85" mass="9623">MSEDEIDYDAPTPPYRQIAAVIIGEIERGVLQPNRPIPSEATMIQRWGVARDTARRAVRYLRDEGYVYTVPQRGTFVSARPGDSE</sequence>
<feature type="domain" description="HTH gntR-type" evidence="4">
    <location>
        <begin position="12"/>
        <end position="80"/>
    </location>
</feature>
<dbReference type="SUPFAM" id="SSF46785">
    <property type="entry name" value="Winged helix' DNA-binding domain"/>
    <property type="match status" value="1"/>
</dbReference>
<evidence type="ECO:0000313" key="6">
    <source>
        <dbReference type="Proteomes" id="UP000215005"/>
    </source>
</evidence>
<dbReference type="GO" id="GO:0003700">
    <property type="term" value="F:DNA-binding transcription factor activity"/>
    <property type="evidence" value="ECO:0007669"/>
    <property type="project" value="InterPro"/>
</dbReference>
<evidence type="ECO:0000256" key="3">
    <source>
        <dbReference type="ARBA" id="ARBA00023163"/>
    </source>
</evidence>
<gene>
    <name evidence="5" type="ORF">CDO52_21425</name>
</gene>
<dbReference type="PROSITE" id="PS50949">
    <property type="entry name" value="HTH_GNTR"/>
    <property type="match status" value="1"/>
</dbReference>
<dbReference type="AlphaFoldDB" id="A0A223SA60"/>
<dbReference type="InterPro" id="IPR036388">
    <property type="entry name" value="WH-like_DNA-bd_sf"/>
</dbReference>
<evidence type="ECO:0000256" key="1">
    <source>
        <dbReference type="ARBA" id="ARBA00023015"/>
    </source>
</evidence>
<name>A0A223SA60_9ACTN</name>
<dbReference type="Pfam" id="PF00392">
    <property type="entry name" value="GntR"/>
    <property type="match status" value="1"/>
</dbReference>
<keyword evidence="1" id="KW-0805">Transcription regulation</keyword>
<dbReference type="InterPro" id="IPR000524">
    <property type="entry name" value="Tscrpt_reg_HTH_GntR"/>
</dbReference>
<organism evidence="5 6">
    <name type="scientific">Nocardiopsis gilva YIM 90087</name>
    <dbReference type="NCBI Taxonomy" id="1235441"/>
    <lineage>
        <taxon>Bacteria</taxon>
        <taxon>Bacillati</taxon>
        <taxon>Actinomycetota</taxon>
        <taxon>Actinomycetes</taxon>
        <taxon>Streptosporangiales</taxon>
        <taxon>Nocardiopsidaceae</taxon>
        <taxon>Nocardiopsis</taxon>
    </lineage>
</organism>
<dbReference type="CDD" id="cd07377">
    <property type="entry name" value="WHTH_GntR"/>
    <property type="match status" value="1"/>
</dbReference>
<proteinExistence type="predicted"/>
<dbReference type="InterPro" id="IPR036390">
    <property type="entry name" value="WH_DNA-bd_sf"/>
</dbReference>
<protein>
    <submittedName>
        <fullName evidence="5">GntR family transcriptional regulator</fullName>
    </submittedName>
</protein>
<dbReference type="OrthoDB" id="4338617at2"/>
<dbReference type="PANTHER" id="PTHR44846:SF1">
    <property type="entry name" value="MANNOSYL-D-GLYCERATE TRANSPORT_METABOLISM SYSTEM REPRESSOR MNGR-RELATED"/>
    <property type="match status" value="1"/>
</dbReference>
<keyword evidence="2" id="KW-0238">DNA-binding</keyword>
<dbReference type="EMBL" id="CP022753">
    <property type="protein sequence ID" value="ASU85014.1"/>
    <property type="molecule type" value="Genomic_DNA"/>
</dbReference>
<dbReference type="GO" id="GO:0003677">
    <property type="term" value="F:DNA binding"/>
    <property type="evidence" value="ECO:0007669"/>
    <property type="project" value="UniProtKB-KW"/>
</dbReference>
<dbReference type="Proteomes" id="UP000215005">
    <property type="component" value="Chromosome"/>
</dbReference>
<dbReference type="RefSeq" id="WP_017619780.1">
    <property type="nucleotide sequence ID" value="NZ_ANBG01000267.1"/>
</dbReference>
<dbReference type="Gene3D" id="1.10.10.10">
    <property type="entry name" value="Winged helix-like DNA-binding domain superfamily/Winged helix DNA-binding domain"/>
    <property type="match status" value="1"/>
</dbReference>
<dbReference type="SMART" id="SM00345">
    <property type="entry name" value="HTH_GNTR"/>
    <property type="match status" value="1"/>
</dbReference>
<reference evidence="5 6" key="1">
    <citation type="submission" date="2017-08" db="EMBL/GenBank/DDBJ databases">
        <title>The complete genome sequence of Nocardiopsis gilva YIM 90087.</title>
        <authorList>
            <person name="Yin M."/>
            <person name="Tang S."/>
        </authorList>
    </citation>
    <scope>NUCLEOTIDE SEQUENCE [LARGE SCALE GENOMIC DNA]</scope>
    <source>
        <strain evidence="5 6">YIM 90087</strain>
    </source>
</reference>
<keyword evidence="6" id="KW-1185">Reference proteome</keyword>
<evidence type="ECO:0000256" key="2">
    <source>
        <dbReference type="ARBA" id="ARBA00023125"/>
    </source>
</evidence>
<dbReference type="InterPro" id="IPR050679">
    <property type="entry name" value="Bact_HTH_transcr_reg"/>
</dbReference>
<dbReference type="GO" id="GO:0045892">
    <property type="term" value="P:negative regulation of DNA-templated transcription"/>
    <property type="evidence" value="ECO:0007669"/>
    <property type="project" value="TreeGrafter"/>
</dbReference>
<evidence type="ECO:0000259" key="4">
    <source>
        <dbReference type="PROSITE" id="PS50949"/>
    </source>
</evidence>
<keyword evidence="3" id="KW-0804">Transcription</keyword>
<evidence type="ECO:0000313" key="5">
    <source>
        <dbReference type="EMBL" id="ASU85014.1"/>
    </source>
</evidence>